<comment type="function">
    <text evidence="6">Thiol-specific peroxidase that catalyzes the reduction of hydrogen peroxide and organic hydroperoxides to water and alcohols, respectively. Plays a role in cell protection against oxidative stress by detoxifying peroxides.</text>
</comment>
<dbReference type="PROSITE" id="PS51352">
    <property type="entry name" value="THIOREDOXIN_2"/>
    <property type="match status" value="1"/>
</dbReference>
<keyword evidence="2 6" id="KW-0049">Antioxidant</keyword>
<evidence type="ECO:0000256" key="2">
    <source>
        <dbReference type="ARBA" id="ARBA00022862"/>
    </source>
</evidence>
<keyword evidence="4 6" id="KW-1015">Disulfide bond</keyword>
<dbReference type="SUPFAM" id="SSF52833">
    <property type="entry name" value="Thioredoxin-like"/>
    <property type="match status" value="1"/>
</dbReference>
<feature type="disulfide bond" description="Redox-active" evidence="6">
    <location>
        <begin position="60"/>
        <end position="94"/>
    </location>
</feature>
<dbReference type="CDD" id="cd03014">
    <property type="entry name" value="PRX_Atyp2cys"/>
    <property type="match status" value="1"/>
</dbReference>
<dbReference type="InterPro" id="IPR013740">
    <property type="entry name" value="Redoxin"/>
</dbReference>
<dbReference type="Pfam" id="PF08534">
    <property type="entry name" value="Redoxin"/>
    <property type="match status" value="1"/>
</dbReference>
<gene>
    <name evidence="6" type="primary">tpx</name>
    <name evidence="8" type="ORF">EW093_04615</name>
</gene>
<dbReference type="InterPro" id="IPR018219">
    <property type="entry name" value="Tpx_CS"/>
</dbReference>
<evidence type="ECO:0000313" key="9">
    <source>
        <dbReference type="Proteomes" id="UP000323824"/>
    </source>
</evidence>
<comment type="catalytic activity">
    <reaction evidence="6">
        <text>a hydroperoxide + [thioredoxin]-dithiol = an alcohol + [thioredoxin]-disulfide + H2O</text>
        <dbReference type="Rhea" id="RHEA:62620"/>
        <dbReference type="Rhea" id="RHEA-COMP:10698"/>
        <dbReference type="Rhea" id="RHEA-COMP:10700"/>
        <dbReference type="ChEBI" id="CHEBI:15377"/>
        <dbReference type="ChEBI" id="CHEBI:29950"/>
        <dbReference type="ChEBI" id="CHEBI:30879"/>
        <dbReference type="ChEBI" id="CHEBI:35924"/>
        <dbReference type="ChEBI" id="CHEBI:50058"/>
        <dbReference type="EC" id="1.11.1.24"/>
    </reaction>
</comment>
<dbReference type="InterPro" id="IPR002065">
    <property type="entry name" value="TPX"/>
</dbReference>
<reference evidence="8 9" key="1">
    <citation type="submission" date="2019-02" db="EMBL/GenBank/DDBJ databases">
        <authorList>
            <person name="Fomenkov A."/>
            <person name="Dubinina G."/>
            <person name="Grabovich M."/>
            <person name="Vincze T."/>
            <person name="Roberts R.J."/>
        </authorList>
    </citation>
    <scope>NUCLEOTIDE SEQUENCE [LARGE SCALE GENOMIC DNA]</scope>
    <source>
        <strain evidence="8 9">P</strain>
    </source>
</reference>
<name>A0A5C1QCT7_9SPIO</name>
<reference evidence="8 9" key="2">
    <citation type="submission" date="2019-09" db="EMBL/GenBank/DDBJ databases">
        <title>Complete Genome Sequence and Methylome Analysis of free living Spirochaetas.</title>
        <authorList>
            <person name="Leshcheva N."/>
            <person name="Mikheeva N."/>
        </authorList>
    </citation>
    <scope>NUCLEOTIDE SEQUENCE [LARGE SCALE GENOMIC DNA]</scope>
    <source>
        <strain evidence="8 9">P</strain>
    </source>
</reference>
<dbReference type="InterPro" id="IPR013766">
    <property type="entry name" value="Thioredoxin_domain"/>
</dbReference>
<dbReference type="EC" id="1.11.1.24" evidence="6"/>
<dbReference type="HAMAP" id="MF_00269">
    <property type="entry name" value="Tpx"/>
    <property type="match status" value="1"/>
</dbReference>
<dbReference type="GO" id="GO:0008379">
    <property type="term" value="F:thioredoxin peroxidase activity"/>
    <property type="evidence" value="ECO:0007669"/>
    <property type="project" value="UniProtKB-UniRule"/>
</dbReference>
<dbReference type="OrthoDB" id="9781543at2"/>
<dbReference type="NCBIfam" id="NF001808">
    <property type="entry name" value="PRK00522.1"/>
    <property type="match status" value="1"/>
</dbReference>
<evidence type="ECO:0000256" key="5">
    <source>
        <dbReference type="ARBA" id="ARBA00023284"/>
    </source>
</evidence>
<dbReference type="InterPro" id="IPR036249">
    <property type="entry name" value="Thioredoxin-like_sf"/>
</dbReference>
<organism evidence="8 9">
    <name type="scientific">Thiospirochaeta perfilievii</name>
    <dbReference type="NCBI Taxonomy" id="252967"/>
    <lineage>
        <taxon>Bacteria</taxon>
        <taxon>Pseudomonadati</taxon>
        <taxon>Spirochaetota</taxon>
        <taxon>Spirochaetia</taxon>
        <taxon>Spirochaetales</taxon>
        <taxon>Spirochaetaceae</taxon>
        <taxon>Thiospirochaeta</taxon>
    </lineage>
</organism>
<feature type="domain" description="Thioredoxin" evidence="7">
    <location>
        <begin position="18"/>
        <end position="166"/>
    </location>
</feature>
<comment type="subunit">
    <text evidence="6">Homodimer.</text>
</comment>
<evidence type="ECO:0000256" key="3">
    <source>
        <dbReference type="ARBA" id="ARBA00023002"/>
    </source>
</evidence>
<dbReference type="RefSeq" id="WP_149567269.1">
    <property type="nucleotide sequence ID" value="NZ_CP035807.1"/>
</dbReference>
<protein>
    <recommendedName>
        <fullName evidence="6">Thiol peroxidase</fullName>
        <shortName evidence="6">Tpx</shortName>
        <ecNumber evidence="6">1.11.1.24</ecNumber>
    </recommendedName>
    <alternativeName>
        <fullName evidence="6">Peroxiredoxin tpx</fullName>
        <shortName evidence="6">Prx</shortName>
    </alternativeName>
    <alternativeName>
        <fullName evidence="6">Thioredoxin peroxidase</fullName>
    </alternativeName>
    <alternativeName>
        <fullName evidence="6">Thioredoxin-dependent peroxiredoxin</fullName>
    </alternativeName>
</protein>
<dbReference type="PANTHER" id="PTHR43110">
    <property type="entry name" value="THIOL PEROXIDASE"/>
    <property type="match status" value="1"/>
</dbReference>
<comment type="miscellaneous">
    <text evidence="6">The active site is a conserved redox-active cysteine residue, the peroxidatic cysteine (C(P)), which makes the nucleophilic attack on the peroxide substrate. The peroxide oxidizes the C(P)-SH to cysteine sulfenic acid (C(P)-SOH), which then reacts with another cysteine residue, the resolving cysteine (C(R)), to form a disulfide bridge. The disulfide is subsequently reduced by an appropriate electron donor to complete the catalytic cycle. In this atypical 2-Cys peroxiredoxin, C(R) is present in the same subunit to form an intramolecular disulfide. The disulfide is subsequently reduced by thioredoxin.</text>
</comment>
<evidence type="ECO:0000256" key="4">
    <source>
        <dbReference type="ARBA" id="ARBA00023157"/>
    </source>
</evidence>
<accession>A0A5C1QCT7</accession>
<dbReference type="PANTHER" id="PTHR43110:SF1">
    <property type="entry name" value="THIOL PEROXIDASE"/>
    <property type="match status" value="1"/>
</dbReference>
<dbReference type="EMBL" id="CP035807">
    <property type="protein sequence ID" value="QEN04012.1"/>
    <property type="molecule type" value="Genomic_DNA"/>
</dbReference>
<keyword evidence="5 6" id="KW-0676">Redox-active center</keyword>
<feature type="active site" description="Cysteine sulfenic acid (-SOH) intermediate" evidence="6">
    <location>
        <position position="60"/>
    </location>
</feature>
<dbReference type="Proteomes" id="UP000323824">
    <property type="component" value="Chromosome"/>
</dbReference>
<dbReference type="Gene3D" id="3.40.30.10">
    <property type="entry name" value="Glutaredoxin"/>
    <property type="match status" value="1"/>
</dbReference>
<dbReference type="KEGG" id="sper:EW093_04615"/>
<keyword evidence="9" id="KW-1185">Reference proteome</keyword>
<keyword evidence="1 6" id="KW-0575">Peroxidase</keyword>
<dbReference type="PROSITE" id="PS01265">
    <property type="entry name" value="TPX"/>
    <property type="match status" value="1"/>
</dbReference>
<comment type="similarity">
    <text evidence="6">Belongs to the peroxiredoxin family. Tpx subfamily.</text>
</comment>
<dbReference type="AlphaFoldDB" id="A0A5C1QCT7"/>
<keyword evidence="3 6" id="KW-0560">Oxidoreductase</keyword>
<evidence type="ECO:0000259" key="7">
    <source>
        <dbReference type="PROSITE" id="PS51352"/>
    </source>
</evidence>
<evidence type="ECO:0000313" key="8">
    <source>
        <dbReference type="EMBL" id="QEN04012.1"/>
    </source>
</evidence>
<evidence type="ECO:0000256" key="1">
    <source>
        <dbReference type="ARBA" id="ARBA00022559"/>
    </source>
</evidence>
<evidence type="ECO:0000256" key="6">
    <source>
        <dbReference type="HAMAP-Rule" id="MF_00269"/>
    </source>
</evidence>
<dbReference type="InterPro" id="IPR050455">
    <property type="entry name" value="Tpx_Peroxidase_subfamily"/>
</dbReference>
<sequence>MATVTLEGNKIETVGVLPSVGSKAPDFKLVKQDLSDISLSDYLGKKVVLNIFPSLDTGTCAASVRAFNKSAADLKDTVVLCISADLPFAAGRFCVAEGIENVETASNFRDKDFGNLYGVDFKTGPLVGLLARSVVVVNEKGEVIYTELVSETVNEPNYDAALAVLK</sequence>
<proteinExistence type="inferred from homology"/>